<dbReference type="AlphaFoldDB" id="A0A8I0DMZ0"/>
<gene>
    <name evidence="3" type="ORF">H8R92_00400</name>
</gene>
<evidence type="ECO:0000313" key="4">
    <source>
        <dbReference type="Proteomes" id="UP000662088"/>
    </source>
</evidence>
<name>A0A8I0DMZ0_9CLOT</name>
<reference evidence="3" key="1">
    <citation type="submission" date="2020-08" db="EMBL/GenBank/DDBJ databases">
        <title>Genome public.</title>
        <authorList>
            <person name="Liu C."/>
            <person name="Sun Q."/>
        </authorList>
    </citation>
    <scope>NUCLEOTIDE SEQUENCE</scope>
    <source>
        <strain evidence="3">NSJ-42</strain>
    </source>
</reference>
<comment type="caution">
    <text evidence="3">The sequence shown here is derived from an EMBL/GenBank/DDBJ whole genome shotgun (WGS) entry which is preliminary data.</text>
</comment>
<dbReference type="InterPro" id="IPR027417">
    <property type="entry name" value="P-loop_NTPase"/>
</dbReference>
<dbReference type="EMBL" id="JACOOQ010000001">
    <property type="protein sequence ID" value="MBC5638907.1"/>
    <property type="molecule type" value="Genomic_DNA"/>
</dbReference>
<evidence type="ECO:0000259" key="2">
    <source>
        <dbReference type="Pfam" id="PF24883"/>
    </source>
</evidence>
<keyword evidence="4" id="KW-1185">Reference proteome</keyword>
<keyword evidence="1" id="KW-0677">Repeat</keyword>
<evidence type="ECO:0000256" key="1">
    <source>
        <dbReference type="ARBA" id="ARBA00022737"/>
    </source>
</evidence>
<dbReference type="Proteomes" id="UP000662088">
    <property type="component" value="Unassembled WGS sequence"/>
</dbReference>
<feature type="domain" description="Nephrocystin 3-like N-terminal" evidence="2">
    <location>
        <begin position="24"/>
        <end position="74"/>
    </location>
</feature>
<protein>
    <submittedName>
        <fullName evidence="3">ATPase</fullName>
    </submittedName>
</protein>
<dbReference type="Pfam" id="PF24883">
    <property type="entry name" value="NPHP3_N"/>
    <property type="match status" value="1"/>
</dbReference>
<dbReference type="Gene3D" id="3.40.50.300">
    <property type="entry name" value="P-loop containing nucleotide triphosphate hydrolases"/>
    <property type="match status" value="1"/>
</dbReference>
<organism evidence="3 4">
    <name type="scientific">Clostridium lentum</name>
    <dbReference type="NCBI Taxonomy" id="2763037"/>
    <lineage>
        <taxon>Bacteria</taxon>
        <taxon>Bacillati</taxon>
        <taxon>Bacillota</taxon>
        <taxon>Clostridia</taxon>
        <taxon>Eubacteriales</taxon>
        <taxon>Clostridiaceae</taxon>
        <taxon>Clostridium</taxon>
    </lineage>
</organism>
<accession>A0A8I0DMZ0</accession>
<evidence type="ECO:0000313" key="3">
    <source>
        <dbReference type="EMBL" id="MBC5638907.1"/>
    </source>
</evidence>
<sequence length="361" mass="41181">MSKPKEINLFPGSNTSKGFYSFYRYILTQDNANRILCLKGGPGTGKSSLMKKVGKYFFDKGYNIEYHHCSSDSNSLDGIVVKELNVAILDGTSPHIVDPITPGAVDEIINLGDALDIDKLTPHKKEIIALNREISKNFKRAYRFLGSAKYIHDDWSNINYESLDSTKISNFIQNLKNNIFKRDKSGYGDERHLFSTAITPSGITTYTKNIVEDYKTKYVLIGGPGYGKTEILKYIGSCGQKKGYYIEYMHDPFIPERIEHLLIPELNTCILTNNEISKCNFSQIDYNLSDYSKYAITGDKLSEIEYNSKLFYNLIAKSVKLIDKAHTLHDELETYYISAMDFSIVDNIYDSVIKKLEKYYV</sequence>
<dbReference type="SUPFAM" id="SSF52540">
    <property type="entry name" value="P-loop containing nucleoside triphosphate hydrolases"/>
    <property type="match status" value="1"/>
</dbReference>
<dbReference type="InterPro" id="IPR056884">
    <property type="entry name" value="NPHP3-like_N"/>
</dbReference>
<proteinExistence type="predicted"/>
<dbReference type="RefSeq" id="WP_186834371.1">
    <property type="nucleotide sequence ID" value="NZ_JACOOQ010000001.1"/>
</dbReference>